<evidence type="ECO:0000259" key="9">
    <source>
        <dbReference type="PROSITE" id="PS50928"/>
    </source>
</evidence>
<proteinExistence type="inferred from homology"/>
<feature type="transmembrane region" description="Helical" evidence="8">
    <location>
        <begin position="83"/>
        <end position="105"/>
    </location>
</feature>
<keyword evidence="7 8" id="KW-0472">Membrane</keyword>
<evidence type="ECO:0000256" key="3">
    <source>
        <dbReference type="ARBA" id="ARBA00022448"/>
    </source>
</evidence>
<evidence type="ECO:0000256" key="1">
    <source>
        <dbReference type="ARBA" id="ARBA00004429"/>
    </source>
</evidence>
<accession>A0ABW0HER4</accession>
<feature type="transmembrane region" description="Helical" evidence="8">
    <location>
        <begin position="190"/>
        <end position="209"/>
    </location>
</feature>
<reference evidence="11" key="1">
    <citation type="journal article" date="2019" name="Int. J. Syst. Evol. Microbiol.">
        <title>The Global Catalogue of Microorganisms (GCM) 10K type strain sequencing project: providing services to taxonomists for standard genome sequencing and annotation.</title>
        <authorList>
            <consortium name="The Broad Institute Genomics Platform"/>
            <consortium name="The Broad Institute Genome Sequencing Center for Infectious Disease"/>
            <person name="Wu L."/>
            <person name="Ma J."/>
        </authorList>
    </citation>
    <scope>NUCLEOTIDE SEQUENCE [LARGE SCALE GENOMIC DNA]</scope>
    <source>
        <strain evidence="11">CGMCC 1.16326</strain>
    </source>
</reference>
<dbReference type="RefSeq" id="WP_291676976.1">
    <property type="nucleotide sequence ID" value="NZ_JBHSLV010000033.1"/>
</dbReference>
<dbReference type="InterPro" id="IPR000515">
    <property type="entry name" value="MetI-like"/>
</dbReference>
<evidence type="ECO:0000256" key="7">
    <source>
        <dbReference type="ARBA" id="ARBA00023136"/>
    </source>
</evidence>
<dbReference type="SUPFAM" id="SSF161098">
    <property type="entry name" value="MetI-like"/>
    <property type="match status" value="1"/>
</dbReference>
<name>A0ABW0HER4_9HYPH</name>
<comment type="subcellular location">
    <subcellularLocation>
        <location evidence="1">Cell inner membrane</location>
        <topology evidence="1">Multi-pass membrane protein</topology>
    </subcellularLocation>
    <subcellularLocation>
        <location evidence="8">Cell membrane</location>
        <topology evidence="8">Multi-pass membrane protein</topology>
    </subcellularLocation>
</comment>
<keyword evidence="3 8" id="KW-0813">Transport</keyword>
<comment type="similarity">
    <text evidence="2">Belongs to the binding-protein-dependent transport system permease family. HisMQ subfamily.</text>
</comment>
<evidence type="ECO:0000256" key="6">
    <source>
        <dbReference type="ARBA" id="ARBA00022989"/>
    </source>
</evidence>
<evidence type="ECO:0000256" key="2">
    <source>
        <dbReference type="ARBA" id="ARBA00010072"/>
    </source>
</evidence>
<dbReference type="Proteomes" id="UP001596104">
    <property type="component" value="Unassembled WGS sequence"/>
</dbReference>
<sequence>MSGFDISVILDALPFLAKGLGLSLGLTAIAMIGGLALGLVIAVVRLSRFRVLALLAALYVNGFRAVPLILVIFWFYFLVPLLLGRPVGALCSVLIAFVMFEGAYYSEIIRAGLKSVRPGQWQAAQASGMTYLQAVRLVVLPQALRKMAPLMVTQGVVLFQDTSLVYVVSLHDFMTSASIVANTQNRIVELYVFAALVYLALCTAGSTLAQRLSSDRQCAH</sequence>
<dbReference type="InterPro" id="IPR043429">
    <property type="entry name" value="ArtM/GltK/GlnP/TcyL/YhdX-like"/>
</dbReference>
<feature type="domain" description="ABC transmembrane type-1" evidence="9">
    <location>
        <begin position="20"/>
        <end position="209"/>
    </location>
</feature>
<evidence type="ECO:0000256" key="4">
    <source>
        <dbReference type="ARBA" id="ARBA00022475"/>
    </source>
</evidence>
<keyword evidence="11" id="KW-1185">Reference proteome</keyword>
<gene>
    <name evidence="10" type="ORF">ACFPPC_19505</name>
</gene>
<evidence type="ECO:0000256" key="5">
    <source>
        <dbReference type="ARBA" id="ARBA00022692"/>
    </source>
</evidence>
<dbReference type="CDD" id="cd06261">
    <property type="entry name" value="TM_PBP2"/>
    <property type="match status" value="1"/>
</dbReference>
<feature type="transmembrane region" description="Helical" evidence="8">
    <location>
        <begin position="20"/>
        <end position="44"/>
    </location>
</feature>
<dbReference type="InterPro" id="IPR010065">
    <property type="entry name" value="AA_ABC_transptr_permease_3TM"/>
</dbReference>
<dbReference type="PROSITE" id="PS50928">
    <property type="entry name" value="ABC_TM1"/>
    <property type="match status" value="1"/>
</dbReference>
<dbReference type="Pfam" id="PF00528">
    <property type="entry name" value="BPD_transp_1"/>
    <property type="match status" value="1"/>
</dbReference>
<dbReference type="Gene3D" id="1.10.3720.10">
    <property type="entry name" value="MetI-like"/>
    <property type="match status" value="1"/>
</dbReference>
<dbReference type="InterPro" id="IPR035906">
    <property type="entry name" value="MetI-like_sf"/>
</dbReference>
<comment type="caution">
    <text evidence="10">The sequence shown here is derived from an EMBL/GenBank/DDBJ whole genome shotgun (WGS) entry which is preliminary data.</text>
</comment>
<dbReference type="NCBIfam" id="TIGR01726">
    <property type="entry name" value="HEQRo_perm_3TM"/>
    <property type="match status" value="1"/>
</dbReference>
<evidence type="ECO:0000313" key="10">
    <source>
        <dbReference type="EMBL" id="MFC5394828.1"/>
    </source>
</evidence>
<keyword evidence="4" id="KW-1003">Cell membrane</keyword>
<dbReference type="PANTHER" id="PTHR30614">
    <property type="entry name" value="MEMBRANE COMPONENT OF AMINO ACID ABC TRANSPORTER"/>
    <property type="match status" value="1"/>
</dbReference>
<evidence type="ECO:0000313" key="11">
    <source>
        <dbReference type="Proteomes" id="UP001596104"/>
    </source>
</evidence>
<evidence type="ECO:0000256" key="8">
    <source>
        <dbReference type="RuleBase" id="RU363032"/>
    </source>
</evidence>
<dbReference type="EMBL" id="JBHSLV010000033">
    <property type="protein sequence ID" value="MFC5394828.1"/>
    <property type="molecule type" value="Genomic_DNA"/>
</dbReference>
<dbReference type="PANTHER" id="PTHR30614:SF1">
    <property type="entry name" value="GLUTAMATE_ASPARTATE IMPORT PERMEASE PROTEIN GLTK"/>
    <property type="match status" value="1"/>
</dbReference>
<feature type="transmembrane region" description="Helical" evidence="8">
    <location>
        <begin position="51"/>
        <end position="77"/>
    </location>
</feature>
<organism evidence="10 11">
    <name type="scientific">Bosea vestrisii</name>
    <dbReference type="NCBI Taxonomy" id="151416"/>
    <lineage>
        <taxon>Bacteria</taxon>
        <taxon>Pseudomonadati</taxon>
        <taxon>Pseudomonadota</taxon>
        <taxon>Alphaproteobacteria</taxon>
        <taxon>Hyphomicrobiales</taxon>
        <taxon>Boseaceae</taxon>
        <taxon>Bosea</taxon>
    </lineage>
</organism>
<keyword evidence="6 8" id="KW-1133">Transmembrane helix</keyword>
<keyword evidence="5 8" id="KW-0812">Transmembrane</keyword>
<protein>
    <submittedName>
        <fullName evidence="10">Amino acid ABC transporter permease</fullName>
    </submittedName>
</protein>